<dbReference type="InterPro" id="IPR036638">
    <property type="entry name" value="HLH_DNA-bd_sf"/>
</dbReference>
<dbReference type="PANTHER" id="PTHR23349:SF63">
    <property type="entry name" value="FER3-LIKE PROTEIN"/>
    <property type="match status" value="1"/>
</dbReference>
<keyword evidence="3" id="KW-1185">Reference proteome</keyword>
<dbReference type="PROSITE" id="PS50888">
    <property type="entry name" value="BHLH"/>
    <property type="match status" value="1"/>
</dbReference>
<dbReference type="InterPro" id="IPR011598">
    <property type="entry name" value="bHLH_dom"/>
</dbReference>
<evidence type="ECO:0000313" key="4">
    <source>
        <dbReference type="RefSeq" id="XP_005089465.1"/>
    </source>
</evidence>
<dbReference type="CDD" id="cd11415">
    <property type="entry name" value="bHLH_TS_FERD3L_NATO3"/>
    <property type="match status" value="1"/>
</dbReference>
<sequence>MTWNFVESGYAMPCLRDYPLESGSCYPSENCPSLGNYPYASNPDSLDHNNRHHVSFSYYSTNPSSSDNLTYFSYPQYQQPTYRDSPYVWIGPNNFDIPYGSTQGQKQLEEGPVTSRPSQRRHATGERSDRSSRKRRAPTLAQRRAANIRERRRMYNLNEAFDCLRQRIPTFAYEKRLSRIETLRLAISYISFMTGIVNGEDPNTLRVSVYDPPSFPSSSESIRAVRERGEDPEDSVEGGTDVCEELNEHEGEFCGEEEEEEEEDEDEVDDDIDDEMNDGDKDETGNSDTKLSNGHGVCSDYEHFGLGTEQGQGFYTEQLPCG</sequence>
<dbReference type="SUPFAM" id="SSF47459">
    <property type="entry name" value="HLH, helix-loop-helix DNA-binding domain"/>
    <property type="match status" value="1"/>
</dbReference>
<feature type="region of interest" description="Disordered" evidence="1">
    <location>
        <begin position="100"/>
        <end position="142"/>
    </location>
</feature>
<dbReference type="InterPro" id="IPR050283">
    <property type="entry name" value="E-box_TF_Regulators"/>
</dbReference>
<evidence type="ECO:0000259" key="2">
    <source>
        <dbReference type="PROSITE" id="PS50888"/>
    </source>
</evidence>
<dbReference type="RefSeq" id="XP_005089465.1">
    <property type="nucleotide sequence ID" value="XM_005089408.3"/>
</dbReference>
<proteinExistence type="predicted"/>
<feature type="compositionally biased region" description="Acidic residues" evidence="1">
    <location>
        <begin position="253"/>
        <end position="277"/>
    </location>
</feature>
<reference evidence="4" key="1">
    <citation type="submission" date="2025-08" db="UniProtKB">
        <authorList>
            <consortium name="RefSeq"/>
        </authorList>
    </citation>
    <scope>IDENTIFICATION</scope>
</reference>
<evidence type="ECO:0000313" key="3">
    <source>
        <dbReference type="Proteomes" id="UP000694888"/>
    </source>
</evidence>
<organism evidence="3 4">
    <name type="scientific">Aplysia californica</name>
    <name type="common">California sea hare</name>
    <dbReference type="NCBI Taxonomy" id="6500"/>
    <lineage>
        <taxon>Eukaryota</taxon>
        <taxon>Metazoa</taxon>
        <taxon>Spiralia</taxon>
        <taxon>Lophotrochozoa</taxon>
        <taxon>Mollusca</taxon>
        <taxon>Gastropoda</taxon>
        <taxon>Heterobranchia</taxon>
        <taxon>Euthyneura</taxon>
        <taxon>Tectipleura</taxon>
        <taxon>Aplysiida</taxon>
        <taxon>Aplysioidea</taxon>
        <taxon>Aplysiidae</taxon>
        <taxon>Aplysia</taxon>
    </lineage>
</organism>
<dbReference type="Proteomes" id="UP000694888">
    <property type="component" value="Unplaced"/>
</dbReference>
<dbReference type="PANTHER" id="PTHR23349">
    <property type="entry name" value="BASIC HELIX-LOOP-HELIX TRANSCRIPTION FACTOR, TWIST"/>
    <property type="match status" value="1"/>
</dbReference>
<accession>A0ABM0JAV5</accession>
<dbReference type="SMART" id="SM00353">
    <property type="entry name" value="HLH"/>
    <property type="match status" value="1"/>
</dbReference>
<protein>
    <submittedName>
        <fullName evidence="4">Uncharacterized protein LOC101849094</fullName>
    </submittedName>
</protein>
<feature type="region of interest" description="Disordered" evidence="1">
    <location>
        <begin position="212"/>
        <end position="294"/>
    </location>
</feature>
<dbReference type="Gene3D" id="4.10.280.10">
    <property type="entry name" value="Helix-loop-helix DNA-binding domain"/>
    <property type="match status" value="1"/>
</dbReference>
<dbReference type="Pfam" id="PF00010">
    <property type="entry name" value="HLH"/>
    <property type="match status" value="1"/>
</dbReference>
<evidence type="ECO:0000256" key="1">
    <source>
        <dbReference type="SAM" id="MobiDB-lite"/>
    </source>
</evidence>
<gene>
    <name evidence="4" type="primary">LOC101849094</name>
</gene>
<dbReference type="GeneID" id="101849094"/>
<name>A0ABM0JAV5_APLCA</name>
<feature type="domain" description="BHLH" evidence="2">
    <location>
        <begin position="141"/>
        <end position="193"/>
    </location>
</feature>
<feature type="compositionally biased region" description="Acidic residues" evidence="1">
    <location>
        <begin position="230"/>
        <end position="245"/>
    </location>
</feature>